<accession>A0A5B8YFS0</accession>
<evidence type="ECO:0000259" key="2">
    <source>
        <dbReference type="Pfam" id="PF01966"/>
    </source>
</evidence>
<organism evidence="3 4">
    <name type="scientific">Persicimonas caeni</name>
    <dbReference type="NCBI Taxonomy" id="2292766"/>
    <lineage>
        <taxon>Bacteria</taxon>
        <taxon>Deltaproteobacteria</taxon>
        <taxon>Bradymonadales</taxon>
        <taxon>Bradymonadaceae</taxon>
        <taxon>Persicimonas</taxon>
    </lineage>
</organism>
<dbReference type="Pfam" id="PF13671">
    <property type="entry name" value="AAA_33"/>
    <property type="match status" value="1"/>
</dbReference>
<dbReference type="Gene3D" id="1.10.3090.10">
    <property type="entry name" value="cca-adding enzyme, domain 2"/>
    <property type="match status" value="1"/>
</dbReference>
<dbReference type="InterPro" id="IPR050124">
    <property type="entry name" value="tRNA_CCA-adding_enzyme"/>
</dbReference>
<dbReference type="SUPFAM" id="SSF109604">
    <property type="entry name" value="HD-domain/PDEase-like"/>
    <property type="match status" value="1"/>
</dbReference>
<dbReference type="GO" id="GO:0000166">
    <property type="term" value="F:nucleotide binding"/>
    <property type="evidence" value="ECO:0007669"/>
    <property type="project" value="UniProtKB-KW"/>
</dbReference>
<reference evidence="3 4" key="1">
    <citation type="submission" date="2019-06" db="EMBL/GenBank/DDBJ databases">
        <title>Persicimonas caeni gen. nov., sp. nov., a predatory bacterium isolated from solar saltern.</title>
        <authorList>
            <person name="Wang S."/>
        </authorList>
    </citation>
    <scope>NUCLEOTIDE SEQUENCE [LARGE SCALE GENOMIC DNA]</scope>
    <source>
        <strain evidence="3 4">YN101</strain>
    </source>
</reference>
<dbReference type="RefSeq" id="WP_141200375.1">
    <property type="nucleotide sequence ID" value="NZ_CP041186.1"/>
</dbReference>
<evidence type="ECO:0000313" key="3">
    <source>
        <dbReference type="EMBL" id="QDG53925.1"/>
    </source>
</evidence>
<dbReference type="InterPro" id="IPR027417">
    <property type="entry name" value="P-loop_NTPase"/>
</dbReference>
<keyword evidence="1" id="KW-0547">Nucleotide-binding</keyword>
<keyword evidence="4" id="KW-1185">Reference proteome</keyword>
<sequence>MDTLAQQIYEGATPDLAAIVEAWGERFALLHRLGDTPQDPEWHAEGDVYVHTSMVIEETYGLLEQVELSAERRLALVLSAVFHDIAKPLRTQTRVIAGKERIVAPRHADEGRSYLAYRILELGLPASVTTQVLALVGHHHDPKHLVIDDRPARRYRKLARLADVELLYLLEQADMRGRRCPDRAEQIEYIDLFGLFAVEHGVFGAMQPTQSLYEGWWEHICAELNGFDETTRAFVFARAVREAERGEIYTPQEAVAKSYGYRDAFADLVVLCGPSGSGKTTWARHHLPEHHVVSMDDIREELTGDTADQSRNGEVRQIAKEQLKDHLRNHRKVVWDATNLRRDFRGLPLGLGFDYDAFTTLVCFHMEPGEFRRRNRERDRSVPDAVLDKQLESVQWPQADEAHRVVFLRDDEQ</sequence>
<dbReference type="PANTHER" id="PTHR47545">
    <property type="entry name" value="MULTIFUNCTIONAL CCA PROTEIN"/>
    <property type="match status" value="1"/>
</dbReference>
<evidence type="ECO:0000313" key="4">
    <source>
        <dbReference type="Proteomes" id="UP000315995"/>
    </source>
</evidence>
<dbReference type="Pfam" id="PF01966">
    <property type="entry name" value="HD"/>
    <property type="match status" value="1"/>
</dbReference>
<evidence type="ECO:0000256" key="1">
    <source>
        <dbReference type="ARBA" id="ARBA00022741"/>
    </source>
</evidence>
<dbReference type="CDD" id="cd00077">
    <property type="entry name" value="HDc"/>
    <property type="match status" value="1"/>
</dbReference>
<dbReference type="EMBL" id="CP041186">
    <property type="protein sequence ID" value="QDG53925.1"/>
    <property type="molecule type" value="Genomic_DNA"/>
</dbReference>
<dbReference type="AlphaFoldDB" id="A0A4Y6Q1Q2"/>
<dbReference type="Gene3D" id="3.40.50.300">
    <property type="entry name" value="P-loop containing nucleotide triphosphate hydrolases"/>
    <property type="match status" value="1"/>
</dbReference>
<name>A0A4Y6Q1Q2_PERCE</name>
<dbReference type="InterPro" id="IPR003607">
    <property type="entry name" value="HD/PDEase_dom"/>
</dbReference>
<proteinExistence type="predicted"/>
<dbReference type="Proteomes" id="UP000315995">
    <property type="component" value="Chromosome"/>
</dbReference>
<feature type="domain" description="HD" evidence="2">
    <location>
        <begin position="51"/>
        <end position="163"/>
    </location>
</feature>
<accession>A0A4Y6Q1Q2</accession>
<protein>
    <submittedName>
        <fullName evidence="3">HD domain-containing protein</fullName>
    </submittedName>
</protein>
<dbReference type="PANTHER" id="PTHR47545:SF1">
    <property type="entry name" value="MULTIFUNCTIONAL CCA PROTEIN"/>
    <property type="match status" value="1"/>
</dbReference>
<dbReference type="InterPro" id="IPR006674">
    <property type="entry name" value="HD_domain"/>
</dbReference>
<dbReference type="SUPFAM" id="SSF52540">
    <property type="entry name" value="P-loop containing nucleoside triphosphate hydrolases"/>
    <property type="match status" value="1"/>
</dbReference>
<gene>
    <name evidence="3" type="ORF">FIV42_25230</name>
</gene>
<dbReference type="OrthoDB" id="9805698at2"/>